<dbReference type="AlphaFoldDB" id="A0A1T1NUZ3"/>
<reference evidence="1 2" key="1">
    <citation type="submission" date="2015-12" db="EMBL/GenBank/DDBJ databases">
        <authorList>
            <person name="Shamseldin A."/>
            <person name="Moawad H."/>
            <person name="Abd El-Rahim W.M."/>
            <person name="Sadowsky M.J."/>
        </authorList>
    </citation>
    <scope>NUCLEOTIDE SEQUENCE [LARGE SCALE GENOMIC DNA]</scope>
    <source>
        <strain evidence="1 2">LMG9050</strain>
    </source>
</reference>
<sequence>MGEQSRSQGRYDSSAALPTATALLERTLLQIKTIYEERAAAGESFEERWLSATENLQEYGNATSYRHWKEERARPEDELKLFLLPFIKTRKDSAASRKEGHEKWLRQATREVTDIAIGYWVEAKNAADAGDETRMLHALIECHYYIGIINSPMTHSEAMSAQGSKRGLQQRQALEQAAIEVLTSWMESRPRDASPNKRFHKDAMMEQVSEELLSSERYAAVVADYDKTIKGPPAEEGEPGHRLAGPLLRWATKEAAKYPELSKVAEKASRLLSDPLLQKR</sequence>
<evidence type="ECO:0000313" key="1">
    <source>
        <dbReference type="EMBL" id="OOW67189.1"/>
    </source>
</evidence>
<protein>
    <submittedName>
        <fullName evidence="1">Uncharacterized protein</fullName>
    </submittedName>
</protein>
<name>A0A1T1NUZ3_9XANT</name>
<organism evidence="1 2">
    <name type="scientific">Xanthomonas axonopodis pv. melhusii</name>
    <dbReference type="NCBI Taxonomy" id="487834"/>
    <lineage>
        <taxon>Bacteria</taxon>
        <taxon>Pseudomonadati</taxon>
        <taxon>Pseudomonadota</taxon>
        <taxon>Gammaproteobacteria</taxon>
        <taxon>Lysobacterales</taxon>
        <taxon>Lysobacteraceae</taxon>
        <taxon>Xanthomonas</taxon>
    </lineage>
</organism>
<dbReference type="Proteomes" id="UP000190559">
    <property type="component" value="Unassembled WGS sequence"/>
</dbReference>
<proteinExistence type="predicted"/>
<gene>
    <name evidence="1" type="ORF">Xmlh_18035</name>
</gene>
<dbReference type="EMBL" id="LOJW01000044">
    <property type="protein sequence ID" value="OOW67189.1"/>
    <property type="molecule type" value="Genomic_DNA"/>
</dbReference>
<comment type="caution">
    <text evidence="1">The sequence shown here is derived from an EMBL/GenBank/DDBJ whole genome shotgun (WGS) entry which is preliminary data.</text>
</comment>
<evidence type="ECO:0000313" key="2">
    <source>
        <dbReference type="Proteomes" id="UP000190559"/>
    </source>
</evidence>
<accession>A0A1T1NUZ3</accession>